<keyword evidence="10" id="KW-1185">Reference proteome</keyword>
<dbReference type="SMART" id="SM00249">
    <property type="entry name" value="PHD"/>
    <property type="match status" value="1"/>
</dbReference>
<name>A0A9D4ZLH1_ADICA</name>
<organism evidence="9 10">
    <name type="scientific">Adiantum capillus-veneris</name>
    <name type="common">Maidenhair fern</name>
    <dbReference type="NCBI Taxonomy" id="13818"/>
    <lineage>
        <taxon>Eukaryota</taxon>
        <taxon>Viridiplantae</taxon>
        <taxon>Streptophyta</taxon>
        <taxon>Embryophyta</taxon>
        <taxon>Tracheophyta</taxon>
        <taxon>Polypodiopsida</taxon>
        <taxon>Polypodiidae</taxon>
        <taxon>Polypodiales</taxon>
        <taxon>Pteridineae</taxon>
        <taxon>Pteridaceae</taxon>
        <taxon>Vittarioideae</taxon>
        <taxon>Adiantum</taxon>
    </lineage>
</organism>
<dbReference type="EMBL" id="JABFUD020000005">
    <property type="protein sequence ID" value="KAI5079854.1"/>
    <property type="molecule type" value="Genomic_DNA"/>
</dbReference>
<dbReference type="Gene3D" id="2.30.30.140">
    <property type="match status" value="1"/>
</dbReference>
<evidence type="ECO:0000313" key="10">
    <source>
        <dbReference type="Proteomes" id="UP000886520"/>
    </source>
</evidence>
<evidence type="ECO:0000256" key="4">
    <source>
        <dbReference type="ARBA" id="ARBA00022833"/>
    </source>
</evidence>
<accession>A0A9D4ZLH1</accession>
<dbReference type="GO" id="GO:0005634">
    <property type="term" value="C:nucleus"/>
    <property type="evidence" value="ECO:0007669"/>
    <property type="project" value="UniProtKB-SubCell"/>
</dbReference>
<evidence type="ECO:0000313" key="9">
    <source>
        <dbReference type="EMBL" id="KAI5079854.1"/>
    </source>
</evidence>
<gene>
    <name evidence="9" type="ORF">GOP47_0005333</name>
</gene>
<reference evidence="9 10" key="1">
    <citation type="submission" date="2021-01" db="EMBL/GenBank/DDBJ databases">
        <title>Adiantum capillus-veneris genome.</title>
        <authorList>
            <person name="Fang Y."/>
            <person name="Liao Q."/>
        </authorList>
    </citation>
    <scope>NUCLEOTIDE SEQUENCE [LARGE SCALE GENOMIC DNA]</scope>
    <source>
        <strain evidence="9">H3</strain>
        <tissue evidence="9">Leaf</tissue>
    </source>
</reference>
<feature type="domain" description="PHD-type" evidence="8">
    <location>
        <begin position="444"/>
        <end position="491"/>
    </location>
</feature>
<protein>
    <recommendedName>
        <fullName evidence="8">PHD-type domain-containing protein</fullName>
    </recommendedName>
</protein>
<evidence type="ECO:0000256" key="1">
    <source>
        <dbReference type="ARBA" id="ARBA00004123"/>
    </source>
</evidence>
<dbReference type="GO" id="GO:0000785">
    <property type="term" value="C:chromatin"/>
    <property type="evidence" value="ECO:0007669"/>
    <property type="project" value="UniProtKB-ARBA"/>
</dbReference>
<dbReference type="SUPFAM" id="SSF57903">
    <property type="entry name" value="FYVE/PHD zinc finger"/>
    <property type="match status" value="1"/>
</dbReference>
<evidence type="ECO:0000256" key="6">
    <source>
        <dbReference type="PROSITE-ProRule" id="PRU00146"/>
    </source>
</evidence>
<dbReference type="Pfam" id="PF21743">
    <property type="entry name" value="PTM_DIR17_Tudor"/>
    <property type="match status" value="1"/>
</dbReference>
<dbReference type="InterPro" id="IPR001965">
    <property type="entry name" value="Znf_PHD"/>
</dbReference>
<dbReference type="InterPro" id="IPR047365">
    <property type="entry name" value="Tudor_AtPTM-like"/>
</dbReference>
<dbReference type="AlphaFoldDB" id="A0A9D4ZLH1"/>
<dbReference type="CDD" id="cd20401">
    <property type="entry name" value="Tudor_AtPTM-like"/>
    <property type="match status" value="1"/>
</dbReference>
<dbReference type="InterPro" id="IPR011011">
    <property type="entry name" value="Znf_FYVE_PHD"/>
</dbReference>
<comment type="subcellular location">
    <subcellularLocation>
        <location evidence="1">Nucleus</location>
    </subcellularLocation>
</comment>
<feature type="compositionally biased region" description="Low complexity" evidence="7">
    <location>
        <begin position="100"/>
        <end position="113"/>
    </location>
</feature>
<keyword evidence="5" id="KW-0539">Nucleus</keyword>
<keyword evidence="2" id="KW-0479">Metal-binding</keyword>
<dbReference type="PANTHER" id="PTHR46508">
    <property type="entry name" value="PHD FINGER FAMILY PROTEIN"/>
    <property type="match status" value="1"/>
</dbReference>
<dbReference type="InterPro" id="IPR028942">
    <property type="entry name" value="WHIM1_dom"/>
</dbReference>
<evidence type="ECO:0000256" key="3">
    <source>
        <dbReference type="ARBA" id="ARBA00022771"/>
    </source>
</evidence>
<dbReference type="OrthoDB" id="913550at2759"/>
<dbReference type="GO" id="GO:0008270">
    <property type="term" value="F:zinc ion binding"/>
    <property type="evidence" value="ECO:0007669"/>
    <property type="project" value="UniProtKB-KW"/>
</dbReference>
<evidence type="ECO:0000256" key="7">
    <source>
        <dbReference type="SAM" id="MobiDB-lite"/>
    </source>
</evidence>
<dbReference type="PANTHER" id="PTHR46508:SF1">
    <property type="entry name" value="PHD FINGER FAMILY PROTEIN"/>
    <property type="match status" value="1"/>
</dbReference>
<sequence length="1139" mass="127243">MGMQEDLCGTDLQGRRVRKAFPGYGFFEGKITFFNPVEGFYKVEYEDGDREDMELHEVQQFLLENDPESKVALPVLSCEGPLTFSPTNNYSEDDNPRLPSHPAHAPSPVVSSSDLFAENSESEESPCAAENASHLHWSAASHYLFQRAGKAGAPLVPSSMACCTESLQPDIGRSKRQSIKESMPAKYSVKVKQLKVDEGCVSATGMLQILEGRKEEDESDVFEHVSDTRLMENLAMNAENVMKSSQVVFPGTKSAPPIHGAPLLPHLHHLPPSSGDFKVPQDAVLDFLETYSFLSITKTSGETCERGPSYCRVLLEESIHRGQVNWTFLDAITWPLHLMVFLATYSSRRIRHLNVAPIANIEYYKISIQDKLAILNELCHHVMDTDEIRTELSSREIDDLNEGSRGLEEMLKLDIFQQPEHLVEGEFNKKILEGANEGVVRKNLDECILCGMNGNLLCCDSCPAAYHARCVGVSRVMSLQGDWLCPECVVDGPQRRQLNLLGLRGGNLLGAITYGLTFIMAWGYLLVIESSAGVNVNYYNLKDLPDVLVWLEKIKPFSDPVKNRILLHCSRIGILPRFCALDASHQEHNYESSQTHQQFSFGRDRTSEGFAANDYGGAEGLLALSSSGALVGGFTSDGAVANCNKAMEEIFQHSLTNCLLNSVLVEARDEDCSLQRSNEIYGAHEHCLNYFNCYSLGDVAATAAANLALKIARRRARINPVKEQLAAFCKSFVLFYWPSSNNRLMELSKEKCGWCFCCSHSGTKKGCLLNLASRRRTTGTACISNVVGHLRFESGHLSTVACYLLHIENSLKALLLGPWQDAGFRIQWRRVVQQAEVVNELKIPFLQFESCLRPALLSGKWFNGQDESFTRGAYSADIGLNTGACRKSGQNKSVLTTELESDEAASFLLSWKKRKSPGKFFQTFTLPSHLARQAGRQGGLKEVQGLIYSEEHDLPLRSMRCAWQAKVEASCTVSQLALQVRCLDAHLRWNDLFSDSVSADACKPSNIYAKSWKNNRLIYFVDTKVLKKRRKKKFKAMSTDHQDRVWVPDTQIPLSLLRDFEEKLWLRQKKKDCSETVGSSLLRDCKRLRKGLVLDRKSRSAVVCLEQSTGMGNGHAHKAIRYMSASPLIMANRSNDEAP</sequence>
<evidence type="ECO:0000256" key="5">
    <source>
        <dbReference type="ARBA" id="ARBA00023242"/>
    </source>
</evidence>
<proteinExistence type="predicted"/>
<keyword evidence="4" id="KW-0862">Zinc</keyword>
<dbReference type="InterPro" id="IPR019786">
    <property type="entry name" value="Zinc_finger_PHD-type_CS"/>
</dbReference>
<dbReference type="Gene3D" id="3.30.40.10">
    <property type="entry name" value="Zinc/RING finger domain, C3HC4 (zinc finger)"/>
    <property type="match status" value="1"/>
</dbReference>
<dbReference type="Pfam" id="PF15612">
    <property type="entry name" value="WHIM1"/>
    <property type="match status" value="1"/>
</dbReference>
<keyword evidence="3 6" id="KW-0863">Zinc-finger</keyword>
<dbReference type="InterPro" id="IPR013083">
    <property type="entry name" value="Znf_RING/FYVE/PHD"/>
</dbReference>
<dbReference type="PROSITE" id="PS50016">
    <property type="entry name" value="ZF_PHD_2"/>
    <property type="match status" value="1"/>
</dbReference>
<comment type="caution">
    <text evidence="9">The sequence shown here is derived from an EMBL/GenBank/DDBJ whole genome shotgun (WGS) entry which is preliminary data.</text>
</comment>
<feature type="region of interest" description="Disordered" evidence="7">
    <location>
        <begin position="84"/>
        <end position="129"/>
    </location>
</feature>
<dbReference type="Pfam" id="PF00628">
    <property type="entry name" value="PHD"/>
    <property type="match status" value="1"/>
</dbReference>
<evidence type="ECO:0000259" key="8">
    <source>
        <dbReference type="PROSITE" id="PS50016"/>
    </source>
</evidence>
<dbReference type="Proteomes" id="UP000886520">
    <property type="component" value="Chromosome 5"/>
</dbReference>
<evidence type="ECO:0000256" key="2">
    <source>
        <dbReference type="ARBA" id="ARBA00022723"/>
    </source>
</evidence>
<dbReference type="InterPro" id="IPR019787">
    <property type="entry name" value="Znf_PHD-finger"/>
</dbReference>
<dbReference type="PROSITE" id="PS01359">
    <property type="entry name" value="ZF_PHD_1"/>
    <property type="match status" value="1"/>
</dbReference>